<dbReference type="PRINTS" id="PR00039">
    <property type="entry name" value="HTHLYSR"/>
</dbReference>
<evidence type="ECO:0000313" key="7">
    <source>
        <dbReference type="EMBL" id="SSA51793.1"/>
    </source>
</evidence>
<proteinExistence type="inferred from homology"/>
<keyword evidence="2" id="KW-0805">Transcription regulation</keyword>
<dbReference type="InterPro" id="IPR036390">
    <property type="entry name" value="WH_DNA-bd_sf"/>
</dbReference>
<evidence type="ECO:0000256" key="1">
    <source>
        <dbReference type="ARBA" id="ARBA00009437"/>
    </source>
</evidence>
<dbReference type="OrthoDB" id="9815174at2"/>
<keyword evidence="3" id="KW-0238">DNA-binding</keyword>
<reference evidence="7 9" key="1">
    <citation type="submission" date="2016-10" db="EMBL/GenBank/DDBJ databases">
        <authorList>
            <person name="Cai Z."/>
        </authorList>
    </citation>
    <scope>NUCLEOTIDE SEQUENCE [LARGE SCALE GENOMIC DNA]</scope>
    <source>
        <strain evidence="7 9">DSM 25227</strain>
    </source>
</reference>
<dbReference type="InterPro" id="IPR000847">
    <property type="entry name" value="LysR_HTH_N"/>
</dbReference>
<protein>
    <submittedName>
        <fullName evidence="6">LysR family glycine cleavage system transcriptional activator</fullName>
    </submittedName>
    <submittedName>
        <fullName evidence="7">LysR family transcriptional regulator, glycine cleavage system transcriptional activator</fullName>
    </submittedName>
</protein>
<dbReference type="Proteomes" id="UP000245839">
    <property type="component" value="Unassembled WGS sequence"/>
</dbReference>
<dbReference type="GO" id="GO:0003700">
    <property type="term" value="F:DNA-binding transcription factor activity"/>
    <property type="evidence" value="ECO:0007669"/>
    <property type="project" value="InterPro"/>
</dbReference>
<keyword evidence="8" id="KW-1185">Reference proteome</keyword>
<dbReference type="InterPro" id="IPR058163">
    <property type="entry name" value="LysR-type_TF_proteobact-type"/>
</dbReference>
<evidence type="ECO:0000313" key="8">
    <source>
        <dbReference type="Proteomes" id="UP000245839"/>
    </source>
</evidence>
<evidence type="ECO:0000256" key="4">
    <source>
        <dbReference type="ARBA" id="ARBA00023163"/>
    </source>
</evidence>
<accession>A0A2Y9C993</accession>
<evidence type="ECO:0000256" key="2">
    <source>
        <dbReference type="ARBA" id="ARBA00023015"/>
    </source>
</evidence>
<keyword evidence="4" id="KW-0804">Transcription</keyword>
<comment type="similarity">
    <text evidence="1">Belongs to the LysR transcriptional regulatory family.</text>
</comment>
<dbReference type="PROSITE" id="PS50931">
    <property type="entry name" value="HTH_LYSR"/>
    <property type="match status" value="1"/>
</dbReference>
<dbReference type="PANTHER" id="PTHR30537">
    <property type="entry name" value="HTH-TYPE TRANSCRIPTIONAL REGULATOR"/>
    <property type="match status" value="1"/>
</dbReference>
<evidence type="ECO:0000313" key="9">
    <source>
        <dbReference type="Proteomes" id="UP000251571"/>
    </source>
</evidence>
<evidence type="ECO:0000259" key="5">
    <source>
        <dbReference type="PROSITE" id="PS50931"/>
    </source>
</evidence>
<dbReference type="Pfam" id="PF00126">
    <property type="entry name" value="HTH_1"/>
    <property type="match status" value="1"/>
</dbReference>
<dbReference type="EMBL" id="QGDJ01000026">
    <property type="protein sequence ID" value="PWJ10044.1"/>
    <property type="molecule type" value="Genomic_DNA"/>
</dbReference>
<dbReference type="Pfam" id="PF03466">
    <property type="entry name" value="LysR_substrate"/>
    <property type="match status" value="1"/>
</dbReference>
<dbReference type="PANTHER" id="PTHR30537:SF26">
    <property type="entry name" value="GLYCINE CLEAVAGE SYSTEM TRANSCRIPTIONAL ACTIVATOR"/>
    <property type="match status" value="1"/>
</dbReference>
<feature type="domain" description="HTH lysR-type" evidence="5">
    <location>
        <begin position="1"/>
        <end position="61"/>
    </location>
</feature>
<dbReference type="Proteomes" id="UP000251571">
    <property type="component" value="Unassembled WGS sequence"/>
</dbReference>
<evidence type="ECO:0000313" key="6">
    <source>
        <dbReference type="EMBL" id="PWJ10044.1"/>
    </source>
</evidence>
<dbReference type="GO" id="GO:0006351">
    <property type="term" value="P:DNA-templated transcription"/>
    <property type="evidence" value="ECO:0007669"/>
    <property type="project" value="TreeGrafter"/>
</dbReference>
<dbReference type="InterPro" id="IPR036388">
    <property type="entry name" value="WH-like_DNA-bd_sf"/>
</dbReference>
<dbReference type="AlphaFoldDB" id="A0A2Y9C993"/>
<dbReference type="RefSeq" id="WP_109566556.1">
    <property type="nucleotide sequence ID" value="NZ_QGDJ01000026.1"/>
</dbReference>
<organism evidence="7 9">
    <name type="scientific">Jannaschia seohaensis</name>
    <dbReference type="NCBI Taxonomy" id="475081"/>
    <lineage>
        <taxon>Bacteria</taxon>
        <taxon>Pseudomonadati</taxon>
        <taxon>Pseudomonadota</taxon>
        <taxon>Alphaproteobacteria</taxon>
        <taxon>Rhodobacterales</taxon>
        <taxon>Roseobacteraceae</taxon>
        <taxon>Jannaschia</taxon>
    </lineage>
</organism>
<dbReference type="Gene3D" id="1.10.10.10">
    <property type="entry name" value="Winged helix-like DNA-binding domain superfamily/Winged helix DNA-binding domain"/>
    <property type="match status" value="1"/>
</dbReference>
<gene>
    <name evidence="6" type="ORF">BCF38_1267</name>
    <name evidence="7" type="ORF">SAMN05421539_1267</name>
</gene>
<dbReference type="SUPFAM" id="SSF53850">
    <property type="entry name" value="Periplasmic binding protein-like II"/>
    <property type="match status" value="1"/>
</dbReference>
<sequence length="316" mass="34667">MKITHLNALRALEATLRKGSFTTAAKELGVTPAAVGQRIQTLEDYIGRKLFERSPSGATPTAEARKMQPALTLGFATLAGVLDEMQPGTSSNRVSVTMPESFAENWFGLVVSKFAAMHPKADIRLDASNRDYDLSSENFDFAIRYGQPLGDPFEETLLFGDSVQPVCSPEFASRHQLAPSHVMPDLSSIPLIHVLNRTSDPGWVGFDGWGRAFGIDPAHLSQGIRFSKAGSGLQSAIAGEGLVMAGLVESFHALADGRLTMPFGTSRRYETEYQYRLLKHRDAAMSITHAAFVAWLLDRAQQHKRDVAELLERFSD</sequence>
<dbReference type="Gene3D" id="3.40.190.10">
    <property type="entry name" value="Periplasmic binding protein-like II"/>
    <property type="match status" value="2"/>
</dbReference>
<dbReference type="InterPro" id="IPR005119">
    <property type="entry name" value="LysR_subst-bd"/>
</dbReference>
<reference evidence="6 8" key="2">
    <citation type="submission" date="2018-03" db="EMBL/GenBank/DDBJ databases">
        <title>Genomic Encyclopedia of Archaeal and Bacterial Type Strains, Phase II (KMG-II): from individual species to whole genera.</title>
        <authorList>
            <person name="Goeker M."/>
        </authorList>
    </citation>
    <scope>NUCLEOTIDE SEQUENCE [LARGE SCALE GENOMIC DNA]</scope>
    <source>
        <strain evidence="6 8">DSM 25227</strain>
    </source>
</reference>
<dbReference type="EMBL" id="UETC01000026">
    <property type="protein sequence ID" value="SSA51793.1"/>
    <property type="molecule type" value="Genomic_DNA"/>
</dbReference>
<evidence type="ECO:0000256" key="3">
    <source>
        <dbReference type="ARBA" id="ARBA00023125"/>
    </source>
</evidence>
<name>A0A2Y9C993_9RHOB</name>
<dbReference type="SUPFAM" id="SSF46785">
    <property type="entry name" value="Winged helix' DNA-binding domain"/>
    <property type="match status" value="1"/>
</dbReference>
<dbReference type="GO" id="GO:0043565">
    <property type="term" value="F:sequence-specific DNA binding"/>
    <property type="evidence" value="ECO:0007669"/>
    <property type="project" value="TreeGrafter"/>
</dbReference>